<proteinExistence type="predicted"/>
<dbReference type="EMBL" id="PVWJ01000021">
    <property type="protein sequence ID" value="PSB03949.1"/>
    <property type="molecule type" value="Genomic_DNA"/>
</dbReference>
<keyword evidence="6" id="KW-1185">Reference proteome</keyword>
<evidence type="ECO:0000256" key="2">
    <source>
        <dbReference type="ARBA" id="ARBA00022679"/>
    </source>
</evidence>
<reference evidence="5 6" key="1">
    <citation type="submission" date="2018-02" db="EMBL/GenBank/DDBJ databases">
        <authorList>
            <person name="Cohen D.B."/>
            <person name="Kent A.D."/>
        </authorList>
    </citation>
    <scope>NUCLEOTIDE SEQUENCE [LARGE SCALE GENOMIC DNA]</scope>
    <source>
        <strain evidence="5 6">CCAP 1448/3</strain>
    </source>
</reference>
<dbReference type="GO" id="GO:0005829">
    <property type="term" value="C:cytosol"/>
    <property type="evidence" value="ECO:0007669"/>
    <property type="project" value="TreeGrafter"/>
</dbReference>
<feature type="domain" description="Thymidylate synthase/dCMP hydroxymethylase" evidence="3">
    <location>
        <begin position="276"/>
        <end position="417"/>
    </location>
</feature>
<dbReference type="CDD" id="cd00351">
    <property type="entry name" value="TS_Pyrimidine_HMase"/>
    <property type="match status" value="1"/>
</dbReference>
<organism evidence="5 6">
    <name type="scientific">Merismopedia glauca CCAP 1448/3</name>
    <dbReference type="NCBI Taxonomy" id="1296344"/>
    <lineage>
        <taxon>Bacteria</taxon>
        <taxon>Bacillati</taxon>
        <taxon>Cyanobacteriota</taxon>
        <taxon>Cyanophyceae</taxon>
        <taxon>Synechococcales</taxon>
        <taxon>Merismopediaceae</taxon>
        <taxon>Merismopedia</taxon>
    </lineage>
</organism>
<dbReference type="GO" id="GO:0032259">
    <property type="term" value="P:methylation"/>
    <property type="evidence" value="ECO:0007669"/>
    <property type="project" value="UniProtKB-KW"/>
</dbReference>
<dbReference type="InterPro" id="IPR045097">
    <property type="entry name" value="Thymidate_synth/dCMP_Mease"/>
</dbReference>
<sequence length="517" mass="58458">MSTIKNKFLPVCKANQLIIGTGSVVVVTGWTLKETVAKYLEPSEYAAIGHLYSPTRGISLLVRNLLANPWVRRLVLINATKEDKNSGSVSCFRDFLEQGFRLGKTDTGQDCWLINSQVAGYLDREIEEPLLEKLRHSLEWRTVSKLKEAVEITKGFTHLPSLPPWNVPIELPFTEVVPNILPGPIYGHRIEGKTIAETWVKIIHRIKNTGRIKPNAYGGKWQELINLTAIVTDEPADFYFPEPNYLPCNRDFIQEYIPQVVGWVDEGNPTPENVYTYGQRLRYWFGQDQIEQVINKLAIDVDSARAVMSLWDVKDHESKSPPCLNHIWLRVVDRKLTLTATFRSNDMFSAWPANAMGLRALQQHICDEIVSRYHPPSSPLEGALRGVGALIIISQSAHIYDDCWENAENLIASQYNKICQQRSFKDPAGSFVISVADSKIVVEHMTPGSGEVVNCFSGKSAKQLYQQIAKECPYLEVEHALYLGTELQKAEISLSQLGVIDYEQDKNMVITRTERSN</sequence>
<dbReference type="RefSeq" id="WP_106287784.1">
    <property type="nucleotide sequence ID" value="NZ_CAWNTC010000230.1"/>
</dbReference>
<dbReference type="OrthoDB" id="427400at2"/>
<evidence type="ECO:0000313" key="6">
    <source>
        <dbReference type="Proteomes" id="UP000238762"/>
    </source>
</evidence>
<dbReference type="InterPro" id="IPR036926">
    <property type="entry name" value="Thymidate_synth/dCMP_Mease_sf"/>
</dbReference>
<dbReference type="Pfam" id="PF14251">
    <property type="entry name" value="PterinBD-DUF4346"/>
    <property type="match status" value="1"/>
</dbReference>
<evidence type="ECO:0000259" key="3">
    <source>
        <dbReference type="Pfam" id="PF00303"/>
    </source>
</evidence>
<keyword evidence="2" id="KW-0808">Transferase</keyword>
<evidence type="ECO:0000259" key="4">
    <source>
        <dbReference type="Pfam" id="PF14251"/>
    </source>
</evidence>
<dbReference type="SUPFAM" id="SSF55831">
    <property type="entry name" value="Thymidylate synthase/dCMP hydroxymethylase"/>
    <property type="match status" value="1"/>
</dbReference>
<comment type="caution">
    <text evidence="5">The sequence shown here is derived from an EMBL/GenBank/DDBJ whole genome shotgun (WGS) entry which is preliminary data.</text>
</comment>
<dbReference type="InterPro" id="IPR025595">
    <property type="entry name" value="PterinBD-DUF4346"/>
</dbReference>
<name>A0A2T1C6S3_9CYAN</name>
<reference evidence="5 6" key="2">
    <citation type="submission" date="2018-03" db="EMBL/GenBank/DDBJ databases">
        <title>The ancient ancestry and fast evolution of plastids.</title>
        <authorList>
            <person name="Moore K.R."/>
            <person name="Magnabosco C."/>
            <person name="Momper L."/>
            <person name="Gold D.A."/>
            <person name="Bosak T."/>
            <person name="Fournier G.P."/>
        </authorList>
    </citation>
    <scope>NUCLEOTIDE SEQUENCE [LARGE SCALE GENOMIC DNA]</scope>
    <source>
        <strain evidence="5 6">CCAP 1448/3</strain>
    </source>
</reference>
<dbReference type="Pfam" id="PF00303">
    <property type="entry name" value="Thymidylat_synt"/>
    <property type="match status" value="1"/>
</dbReference>
<evidence type="ECO:0000313" key="5">
    <source>
        <dbReference type="EMBL" id="PSB03949.1"/>
    </source>
</evidence>
<gene>
    <name evidence="5" type="ORF">C7B64_06180</name>
</gene>
<feature type="domain" description="DUF4346" evidence="4">
    <location>
        <begin position="425"/>
        <end position="505"/>
    </location>
</feature>
<dbReference type="Proteomes" id="UP000238762">
    <property type="component" value="Unassembled WGS sequence"/>
</dbReference>
<keyword evidence="1" id="KW-0489">Methyltransferase</keyword>
<dbReference type="InterPro" id="IPR023451">
    <property type="entry name" value="Thymidate_synth/dCMP_Mease_dom"/>
</dbReference>
<dbReference type="Gene3D" id="3.30.572.10">
    <property type="entry name" value="Thymidylate synthase/dCMP hydroxymethylase domain"/>
    <property type="match status" value="1"/>
</dbReference>
<dbReference type="GO" id="GO:0004799">
    <property type="term" value="F:thymidylate synthase activity"/>
    <property type="evidence" value="ECO:0007669"/>
    <property type="project" value="TreeGrafter"/>
</dbReference>
<evidence type="ECO:0000256" key="1">
    <source>
        <dbReference type="ARBA" id="ARBA00022603"/>
    </source>
</evidence>
<dbReference type="GO" id="GO:0006231">
    <property type="term" value="P:dTMP biosynthetic process"/>
    <property type="evidence" value="ECO:0007669"/>
    <property type="project" value="TreeGrafter"/>
</dbReference>
<dbReference type="AlphaFoldDB" id="A0A2T1C6S3"/>
<dbReference type="PANTHER" id="PTHR11548">
    <property type="entry name" value="THYMIDYLATE SYNTHASE 1"/>
    <property type="match status" value="1"/>
</dbReference>
<protein>
    <submittedName>
        <fullName evidence="5">Thymidylate synthase</fullName>
    </submittedName>
</protein>
<accession>A0A2T1C6S3</accession>
<dbReference type="PANTHER" id="PTHR11548:SF1">
    <property type="entry name" value="THYMIDYLATE SYNTHASE 1"/>
    <property type="match status" value="1"/>
</dbReference>